<dbReference type="GO" id="GO:0006790">
    <property type="term" value="P:sulfur compound metabolic process"/>
    <property type="evidence" value="ECO:0007669"/>
    <property type="project" value="TreeGrafter"/>
</dbReference>
<dbReference type="InterPro" id="IPR000863">
    <property type="entry name" value="Sulfotransferase_dom"/>
</dbReference>
<dbReference type="Pfam" id="PF00685">
    <property type="entry name" value="Sulfotransfer_1"/>
    <property type="match status" value="1"/>
</dbReference>
<evidence type="ECO:0000259" key="1">
    <source>
        <dbReference type="Pfam" id="PF00685"/>
    </source>
</evidence>
<dbReference type="SUPFAM" id="SSF52540">
    <property type="entry name" value="P-loop containing nucleoside triphosphate hydrolases"/>
    <property type="match status" value="1"/>
</dbReference>
<dbReference type="PANTHER" id="PTHR10704:SF44">
    <property type="entry name" value="LD35051P-RELATED"/>
    <property type="match status" value="1"/>
</dbReference>
<dbReference type="HOGENOM" id="CLU_028381_0_0_1"/>
<dbReference type="InterPro" id="IPR027417">
    <property type="entry name" value="P-loop_NTPase"/>
</dbReference>
<dbReference type="Proteomes" id="UP000015102">
    <property type="component" value="Unassembled WGS sequence"/>
</dbReference>
<dbReference type="STRING" id="36166.T1GJA8"/>
<reference evidence="2" key="2">
    <citation type="submission" date="2015-06" db="UniProtKB">
        <authorList>
            <consortium name="EnsemblMetazoa"/>
        </authorList>
    </citation>
    <scope>IDENTIFICATION</scope>
</reference>
<dbReference type="Gene3D" id="3.40.50.300">
    <property type="entry name" value="P-loop containing nucleotide triphosphate hydrolases"/>
    <property type="match status" value="1"/>
</dbReference>
<dbReference type="InterPro" id="IPR051135">
    <property type="entry name" value="Gal/GlcNAc/GalNAc_ST"/>
</dbReference>
<sequence>TAKLTELQIESGGSPKRNVIVTSWRSGSTFLGDILNSIDGTFYFYEPLMHYGVKRFNESASKEDKADIFNHIKKLLNCEFNNMAPYLNHAKEFPFQFEHNHRLWSDCNGTNPKYCFSPQFLEPYCSQFPFLTMKIVRTSLDIIQDLLSDESLNVRILLLVRDPRPTLHSRWKDNFCVPEKFPLCGKTELVCDQLISDFKTADFLSQRYPNTFMTMRYEDLALSYYEQSGKILSFFGMAFNEDVKQFLDSHTQSSKGNEFSTFRDTKKIALRWTKQLSWERVSKIQIAEQCAEAMNLWGYKIANSEEELRSEEFNPLV</sequence>
<evidence type="ECO:0000313" key="3">
    <source>
        <dbReference type="Proteomes" id="UP000015102"/>
    </source>
</evidence>
<dbReference type="EnsemblMetazoa" id="MESCA003553-RA">
    <property type="protein sequence ID" value="MESCA003553-PA"/>
    <property type="gene ID" value="MESCA003553"/>
</dbReference>
<protein>
    <recommendedName>
        <fullName evidence="1">Sulfotransferase domain-containing protein</fullName>
    </recommendedName>
</protein>
<dbReference type="EMBL" id="CAQQ02147688">
    <property type="status" value="NOT_ANNOTATED_CDS"/>
    <property type="molecule type" value="Genomic_DNA"/>
</dbReference>
<keyword evidence="3" id="KW-1185">Reference proteome</keyword>
<organism evidence="2 3">
    <name type="scientific">Megaselia scalaris</name>
    <name type="common">Humpbacked fly</name>
    <name type="synonym">Phora scalaris</name>
    <dbReference type="NCBI Taxonomy" id="36166"/>
    <lineage>
        <taxon>Eukaryota</taxon>
        <taxon>Metazoa</taxon>
        <taxon>Ecdysozoa</taxon>
        <taxon>Arthropoda</taxon>
        <taxon>Hexapoda</taxon>
        <taxon>Insecta</taxon>
        <taxon>Pterygota</taxon>
        <taxon>Neoptera</taxon>
        <taxon>Endopterygota</taxon>
        <taxon>Diptera</taxon>
        <taxon>Brachycera</taxon>
        <taxon>Muscomorpha</taxon>
        <taxon>Platypezoidea</taxon>
        <taxon>Phoridae</taxon>
        <taxon>Megaseliini</taxon>
        <taxon>Megaselia</taxon>
    </lineage>
</organism>
<name>T1GJA8_MEGSC</name>
<proteinExistence type="predicted"/>
<reference evidence="3" key="1">
    <citation type="submission" date="2013-02" db="EMBL/GenBank/DDBJ databases">
        <authorList>
            <person name="Hughes D."/>
        </authorList>
    </citation>
    <scope>NUCLEOTIDE SEQUENCE</scope>
    <source>
        <strain>Durham</strain>
        <strain evidence="3">NC isolate 2 -- Noor lab</strain>
    </source>
</reference>
<dbReference type="AlphaFoldDB" id="T1GJA8"/>
<accession>T1GJA8</accession>
<dbReference type="GO" id="GO:0006044">
    <property type="term" value="P:N-acetylglucosamine metabolic process"/>
    <property type="evidence" value="ECO:0007669"/>
    <property type="project" value="TreeGrafter"/>
</dbReference>
<feature type="domain" description="Sulfotransferase" evidence="1">
    <location>
        <begin position="18"/>
        <end position="265"/>
    </location>
</feature>
<dbReference type="GO" id="GO:0001517">
    <property type="term" value="F:N-acetylglucosamine 6-O-sulfotransferase activity"/>
    <property type="evidence" value="ECO:0007669"/>
    <property type="project" value="TreeGrafter"/>
</dbReference>
<dbReference type="OMA" id="LNCGMLG"/>
<evidence type="ECO:0000313" key="2">
    <source>
        <dbReference type="EnsemblMetazoa" id="MESCA003553-PA"/>
    </source>
</evidence>
<dbReference type="PANTHER" id="PTHR10704">
    <property type="entry name" value="CARBOHYDRATE SULFOTRANSFERASE"/>
    <property type="match status" value="1"/>
</dbReference>